<dbReference type="Pfam" id="PF01522">
    <property type="entry name" value="Polysacc_deac_1"/>
    <property type="match status" value="1"/>
</dbReference>
<dbReference type="CDD" id="cd10967">
    <property type="entry name" value="CE4_GLA_like_6s"/>
    <property type="match status" value="1"/>
</dbReference>
<feature type="domain" description="NodB homology" evidence="2">
    <location>
        <begin position="36"/>
        <end position="149"/>
    </location>
</feature>
<evidence type="ECO:0000313" key="4">
    <source>
        <dbReference type="Proteomes" id="UP000245449"/>
    </source>
</evidence>
<protein>
    <submittedName>
        <fullName evidence="3">Polysaccharide deacetylase</fullName>
    </submittedName>
</protein>
<proteinExistence type="predicted"/>
<dbReference type="EMBL" id="QCZI01000005">
    <property type="protein sequence ID" value="PWA05824.1"/>
    <property type="molecule type" value="Genomic_DNA"/>
</dbReference>
<dbReference type="OrthoDB" id="2795102at2"/>
<name>A0A2U1JLG7_9FLAO</name>
<dbReference type="RefSeq" id="WP_116724309.1">
    <property type="nucleotide sequence ID" value="NZ_QCZI01000005.1"/>
</dbReference>
<evidence type="ECO:0000313" key="3">
    <source>
        <dbReference type="EMBL" id="PWA05824.1"/>
    </source>
</evidence>
<dbReference type="AlphaFoldDB" id="A0A2U1JLG7"/>
<dbReference type="PROSITE" id="PS51257">
    <property type="entry name" value="PROKAR_LIPOPROTEIN"/>
    <property type="match status" value="1"/>
</dbReference>
<dbReference type="Gene3D" id="3.20.20.370">
    <property type="entry name" value="Glycoside hydrolase/deacetylase"/>
    <property type="match status" value="1"/>
</dbReference>
<dbReference type="Proteomes" id="UP000245449">
    <property type="component" value="Unassembled WGS sequence"/>
</dbReference>
<keyword evidence="1" id="KW-0732">Signal</keyword>
<sequence>MNRQTFTLILICTFFIFSCENRKPIIKSKPKDTIAGVVLTFDDASVNEWYQTDKILSAYSWKATFCVSKINTLNLSEITKLLELQKEGHEIAGHGFHHFDAPKFVAKNGIDTYMNQEINPMLDLMDFYSFKVTSFAYPFGFRNVQIDKALLKKFKIVRGTTYGAEDPFFQNCYFNNSKLVFAIGIDLDHPNFSIPYLLKLLDYAKRKHKILIVFGHKPVLKVTANYQTKMETLKLICNYIKQHHMTFYSLSELNNLKYDIVSLQQ</sequence>
<dbReference type="GO" id="GO:0016810">
    <property type="term" value="F:hydrolase activity, acting on carbon-nitrogen (but not peptide) bonds"/>
    <property type="evidence" value="ECO:0007669"/>
    <property type="project" value="InterPro"/>
</dbReference>
<dbReference type="SUPFAM" id="SSF88713">
    <property type="entry name" value="Glycoside hydrolase/deacetylase"/>
    <property type="match status" value="1"/>
</dbReference>
<dbReference type="InterPro" id="IPR002509">
    <property type="entry name" value="NODB_dom"/>
</dbReference>
<dbReference type="InterPro" id="IPR011330">
    <property type="entry name" value="Glyco_hydro/deAcase_b/a-brl"/>
</dbReference>
<evidence type="ECO:0000256" key="1">
    <source>
        <dbReference type="ARBA" id="ARBA00022729"/>
    </source>
</evidence>
<accession>A0A2U1JLG7</accession>
<organism evidence="3 4">
    <name type="scientific">Flavobacterium psychrotolerans</name>
    <dbReference type="NCBI Taxonomy" id="2169410"/>
    <lineage>
        <taxon>Bacteria</taxon>
        <taxon>Pseudomonadati</taxon>
        <taxon>Bacteroidota</taxon>
        <taxon>Flavobacteriia</taxon>
        <taxon>Flavobacteriales</taxon>
        <taxon>Flavobacteriaceae</taxon>
        <taxon>Flavobacterium</taxon>
    </lineage>
</organism>
<dbReference type="GO" id="GO:0005975">
    <property type="term" value="P:carbohydrate metabolic process"/>
    <property type="evidence" value="ECO:0007669"/>
    <property type="project" value="InterPro"/>
</dbReference>
<comment type="caution">
    <text evidence="3">The sequence shown here is derived from an EMBL/GenBank/DDBJ whole genome shotgun (WGS) entry which is preliminary data.</text>
</comment>
<dbReference type="InterPro" id="IPR051398">
    <property type="entry name" value="Polysacch_Deacetylase"/>
</dbReference>
<evidence type="ECO:0000259" key="2">
    <source>
        <dbReference type="Pfam" id="PF01522"/>
    </source>
</evidence>
<reference evidence="3 4" key="1">
    <citation type="submission" date="2018-04" db="EMBL/GenBank/DDBJ databases">
        <title>Flavobacterium sp. nov., isolated from glacier ice.</title>
        <authorList>
            <person name="Liu Q."/>
            <person name="Xin Y.-H."/>
        </authorList>
    </citation>
    <scope>NUCLEOTIDE SEQUENCE [LARGE SCALE GENOMIC DNA]</scope>
    <source>
        <strain evidence="3 4">RB1R5</strain>
    </source>
</reference>
<dbReference type="PANTHER" id="PTHR34216:SF11">
    <property type="entry name" value="CHITOOLIGOSACCHARIDE DEACETYLASE"/>
    <property type="match status" value="1"/>
</dbReference>
<dbReference type="PANTHER" id="PTHR34216">
    <property type="match status" value="1"/>
</dbReference>
<keyword evidence="4" id="KW-1185">Reference proteome</keyword>
<gene>
    <name evidence="3" type="ORF">DB895_05200</name>
</gene>